<accession>A0A423VKY0</accession>
<comment type="caution">
    <text evidence="2">The sequence shown here is derived from an EMBL/GenBank/DDBJ whole genome shotgun (WGS) entry which is preliminary data.</text>
</comment>
<protein>
    <submittedName>
        <fullName evidence="2">Uncharacterized protein</fullName>
    </submittedName>
</protein>
<feature type="region of interest" description="Disordered" evidence="1">
    <location>
        <begin position="36"/>
        <end position="55"/>
    </location>
</feature>
<gene>
    <name evidence="2" type="ORF">VMCG_09241</name>
</gene>
<evidence type="ECO:0000313" key="3">
    <source>
        <dbReference type="Proteomes" id="UP000283895"/>
    </source>
</evidence>
<keyword evidence="3" id="KW-1185">Reference proteome</keyword>
<evidence type="ECO:0000313" key="2">
    <source>
        <dbReference type="EMBL" id="ROV91676.1"/>
    </source>
</evidence>
<dbReference type="Proteomes" id="UP000283895">
    <property type="component" value="Unassembled WGS sequence"/>
</dbReference>
<dbReference type="EMBL" id="LKEA01000054">
    <property type="protein sequence ID" value="ROV91676.1"/>
    <property type="molecule type" value="Genomic_DNA"/>
</dbReference>
<dbReference type="AlphaFoldDB" id="A0A423VKY0"/>
<proteinExistence type="predicted"/>
<sequence>MPSSLTPSAVITEDGRTKSASSSEVLQSYLRSQPSVTDRLAMGGKSQNVATSRENKKALLEDWERKWNNYTPNK</sequence>
<reference evidence="2 3" key="1">
    <citation type="submission" date="2015-09" db="EMBL/GenBank/DDBJ databases">
        <title>Host preference determinants of Valsa canker pathogens revealed by comparative genomics.</title>
        <authorList>
            <person name="Yin Z."/>
            <person name="Huang L."/>
        </authorList>
    </citation>
    <scope>NUCLEOTIDE SEQUENCE [LARGE SCALE GENOMIC DNA]</scope>
    <source>
        <strain evidence="2 3">03-1</strain>
    </source>
</reference>
<evidence type="ECO:0000256" key="1">
    <source>
        <dbReference type="SAM" id="MobiDB-lite"/>
    </source>
</evidence>
<feature type="region of interest" description="Disordered" evidence="1">
    <location>
        <begin position="1"/>
        <end position="26"/>
    </location>
</feature>
<name>A0A423VKY0_9PEZI</name>
<organism evidence="2 3">
    <name type="scientific">Cytospora schulzeri</name>
    <dbReference type="NCBI Taxonomy" id="448051"/>
    <lineage>
        <taxon>Eukaryota</taxon>
        <taxon>Fungi</taxon>
        <taxon>Dikarya</taxon>
        <taxon>Ascomycota</taxon>
        <taxon>Pezizomycotina</taxon>
        <taxon>Sordariomycetes</taxon>
        <taxon>Sordariomycetidae</taxon>
        <taxon>Diaporthales</taxon>
        <taxon>Cytosporaceae</taxon>
        <taxon>Cytospora</taxon>
    </lineage>
</organism>